<name>A0A1Q8CC66_9PSEU</name>
<dbReference type="InterPro" id="IPR039420">
    <property type="entry name" value="WalR-like"/>
</dbReference>
<dbReference type="STRING" id="1912961.BU204_29380"/>
<evidence type="ECO:0000259" key="5">
    <source>
        <dbReference type="PROSITE" id="PS50110"/>
    </source>
</evidence>
<reference evidence="6 7" key="1">
    <citation type="submission" date="2016-12" db="EMBL/GenBank/DDBJ databases">
        <title>The draft genome sequence of Actinophytocola sp. 11-183.</title>
        <authorList>
            <person name="Wang W."/>
            <person name="Yuan L."/>
        </authorList>
    </citation>
    <scope>NUCLEOTIDE SEQUENCE [LARGE SCALE GENOMIC DNA]</scope>
    <source>
        <strain evidence="6 7">11-183</strain>
    </source>
</reference>
<evidence type="ECO:0000313" key="6">
    <source>
        <dbReference type="EMBL" id="OLF11949.1"/>
    </source>
</evidence>
<keyword evidence="2" id="KW-0238">DNA-binding</keyword>
<keyword evidence="7" id="KW-1185">Reference proteome</keyword>
<evidence type="ECO:0000313" key="7">
    <source>
        <dbReference type="Proteomes" id="UP000185596"/>
    </source>
</evidence>
<dbReference type="InterPro" id="IPR011006">
    <property type="entry name" value="CheY-like_superfamily"/>
</dbReference>
<evidence type="ECO:0000256" key="3">
    <source>
        <dbReference type="ARBA" id="ARBA00023163"/>
    </source>
</evidence>
<dbReference type="SMART" id="SM00448">
    <property type="entry name" value="REC"/>
    <property type="match status" value="1"/>
</dbReference>
<dbReference type="EMBL" id="MSIE01000062">
    <property type="protein sequence ID" value="OLF11949.1"/>
    <property type="molecule type" value="Genomic_DNA"/>
</dbReference>
<feature type="modified residue" description="4-aspartylphosphate" evidence="4">
    <location>
        <position position="58"/>
    </location>
</feature>
<dbReference type="PROSITE" id="PS50110">
    <property type="entry name" value="RESPONSE_REGULATORY"/>
    <property type="match status" value="1"/>
</dbReference>
<dbReference type="Proteomes" id="UP000185596">
    <property type="component" value="Unassembled WGS sequence"/>
</dbReference>
<accession>A0A1Q8CC66</accession>
<feature type="domain" description="Response regulatory" evidence="5">
    <location>
        <begin position="7"/>
        <end position="123"/>
    </location>
</feature>
<dbReference type="GO" id="GO:0003677">
    <property type="term" value="F:DNA binding"/>
    <property type="evidence" value="ECO:0007669"/>
    <property type="project" value="UniProtKB-KW"/>
</dbReference>
<dbReference type="InterPro" id="IPR001789">
    <property type="entry name" value="Sig_transdc_resp-reg_receiver"/>
</dbReference>
<organism evidence="6 7">
    <name type="scientific">Actinophytocola xanthii</name>
    <dbReference type="NCBI Taxonomy" id="1912961"/>
    <lineage>
        <taxon>Bacteria</taxon>
        <taxon>Bacillati</taxon>
        <taxon>Actinomycetota</taxon>
        <taxon>Actinomycetes</taxon>
        <taxon>Pseudonocardiales</taxon>
        <taxon>Pseudonocardiaceae</taxon>
    </lineage>
</organism>
<dbReference type="RefSeq" id="WP_075129033.1">
    <property type="nucleotide sequence ID" value="NZ_MSIE01000062.1"/>
</dbReference>
<dbReference type="InterPro" id="IPR058245">
    <property type="entry name" value="NreC/VraR/RcsB-like_REC"/>
</dbReference>
<dbReference type="Gene3D" id="3.40.50.2300">
    <property type="match status" value="1"/>
</dbReference>
<evidence type="ECO:0000256" key="2">
    <source>
        <dbReference type="ARBA" id="ARBA00023125"/>
    </source>
</evidence>
<evidence type="ECO:0000256" key="4">
    <source>
        <dbReference type="PROSITE-ProRule" id="PRU00169"/>
    </source>
</evidence>
<dbReference type="CDD" id="cd17535">
    <property type="entry name" value="REC_NarL-like"/>
    <property type="match status" value="1"/>
</dbReference>
<gene>
    <name evidence="6" type="ORF">BU204_29380</name>
</gene>
<dbReference type="AlphaFoldDB" id="A0A1Q8CC66"/>
<dbReference type="Pfam" id="PF00072">
    <property type="entry name" value="Response_reg"/>
    <property type="match status" value="1"/>
</dbReference>
<dbReference type="OrthoDB" id="4225296at2"/>
<sequence length="125" mass="13022">MTAPNLRVLISDDDPLIREALREVLEAEGDIAVVAVAGDADEAISLAERHSPAVAVLDVRMPGGGGSRAAREILARSPDTRILAFSAYDDLTTVAEMRQAGASEYLAKGAPNAEIVAAVRRVAAA</sequence>
<keyword evidence="3" id="KW-0804">Transcription</keyword>
<dbReference type="PANTHER" id="PTHR43214">
    <property type="entry name" value="TWO-COMPONENT RESPONSE REGULATOR"/>
    <property type="match status" value="1"/>
</dbReference>
<dbReference type="SUPFAM" id="SSF52172">
    <property type="entry name" value="CheY-like"/>
    <property type="match status" value="1"/>
</dbReference>
<keyword evidence="4" id="KW-0597">Phosphoprotein</keyword>
<keyword evidence="1" id="KW-0805">Transcription regulation</keyword>
<protein>
    <submittedName>
        <fullName evidence="6">Response regulator</fullName>
    </submittedName>
</protein>
<comment type="caution">
    <text evidence="6">The sequence shown here is derived from an EMBL/GenBank/DDBJ whole genome shotgun (WGS) entry which is preliminary data.</text>
</comment>
<dbReference type="PANTHER" id="PTHR43214:SF24">
    <property type="entry name" value="TRANSCRIPTIONAL REGULATORY PROTEIN NARL-RELATED"/>
    <property type="match status" value="1"/>
</dbReference>
<dbReference type="GO" id="GO:0000160">
    <property type="term" value="P:phosphorelay signal transduction system"/>
    <property type="evidence" value="ECO:0007669"/>
    <property type="project" value="InterPro"/>
</dbReference>
<evidence type="ECO:0000256" key="1">
    <source>
        <dbReference type="ARBA" id="ARBA00023015"/>
    </source>
</evidence>
<proteinExistence type="predicted"/>